<dbReference type="PANTHER" id="PTHR11895">
    <property type="entry name" value="TRANSAMIDASE"/>
    <property type="match status" value="1"/>
</dbReference>
<reference evidence="4" key="1">
    <citation type="submission" date="2023-08" db="EMBL/GenBank/DDBJ databases">
        <title>Rhodospirillaceae gen. nov., a novel taxon isolated from the Yangtze River Yuezi River estuary sludge.</title>
        <authorList>
            <person name="Ruan L."/>
        </authorList>
    </citation>
    <scope>NUCLEOTIDE SEQUENCE [LARGE SCALE GENOMIC DNA]</scope>
    <source>
        <strain evidence="4">R-7</strain>
    </source>
</reference>
<proteinExistence type="inferred from homology"/>
<dbReference type="Proteomes" id="UP001230156">
    <property type="component" value="Unassembled WGS sequence"/>
</dbReference>
<evidence type="ECO:0000256" key="1">
    <source>
        <dbReference type="ARBA" id="ARBA00009199"/>
    </source>
</evidence>
<dbReference type="EC" id="3.5.1.4" evidence="3"/>
<evidence type="ECO:0000313" key="3">
    <source>
        <dbReference type="EMBL" id="MDQ7246331.1"/>
    </source>
</evidence>
<feature type="domain" description="Amidase" evidence="2">
    <location>
        <begin position="26"/>
        <end position="447"/>
    </location>
</feature>
<dbReference type="RefSeq" id="WP_379953709.1">
    <property type="nucleotide sequence ID" value="NZ_JAUYVI010000001.1"/>
</dbReference>
<dbReference type="EMBL" id="JAUYVI010000001">
    <property type="protein sequence ID" value="MDQ7246331.1"/>
    <property type="molecule type" value="Genomic_DNA"/>
</dbReference>
<keyword evidence="3" id="KW-0378">Hydrolase</keyword>
<dbReference type="InterPro" id="IPR000120">
    <property type="entry name" value="Amidase"/>
</dbReference>
<dbReference type="GO" id="GO:0004040">
    <property type="term" value="F:amidase activity"/>
    <property type="evidence" value="ECO:0007669"/>
    <property type="project" value="UniProtKB-EC"/>
</dbReference>
<comment type="caution">
    <text evidence="3">The sequence shown here is derived from an EMBL/GenBank/DDBJ whole genome shotgun (WGS) entry which is preliminary data.</text>
</comment>
<sequence length="464" mass="49713">MATPIHLLPATRLLELYAARELSPVEATKAALTAIDRYNPRFNAFCLVDHDCALNYARQSEARWRRGAPLGPLDGVPTSVKDLILALGWPTLRGSRTIDPDQDWNDDAVAVGSLRRSGAVLLGKTATPEFGWKGVTDSLVHGITRNPWKVELTPGGSSGGAAVAAACGMGALHVGTDGGGSIRIPASFTGVVGFKPTYGIVPRHPPSPYGTLSTAGAITRTVTDAALLMDVLSEPFPLDFYALPHERRSFRAGLDDGVAGWRIAFSPTLSGARVDAEIARLVAAAARRFTELGATVVELPPVIEDCLATFQYHWFVGAALQLRGLTPAQRRLLDPGFAHIAEQGSRLTAVDYAAAVKAREALGSKMLAFFQNWDLLLTPTMPLAAFAAGIDYPPQADRGQWNDWTPFTYPFNLTRQPAASVPCGFTKGGLPAGLQIVGPVLGDQRVLRAARAFEQVQPFRMPDL</sequence>
<dbReference type="PANTHER" id="PTHR11895:SF7">
    <property type="entry name" value="GLUTAMYL-TRNA(GLN) AMIDOTRANSFERASE SUBUNIT A, MITOCHONDRIAL"/>
    <property type="match status" value="1"/>
</dbReference>
<keyword evidence="4" id="KW-1185">Reference proteome</keyword>
<name>A0ABU0YF40_9PROT</name>
<dbReference type="Pfam" id="PF01425">
    <property type="entry name" value="Amidase"/>
    <property type="match status" value="1"/>
</dbReference>
<comment type="similarity">
    <text evidence="1">Belongs to the amidase family.</text>
</comment>
<dbReference type="InterPro" id="IPR023631">
    <property type="entry name" value="Amidase_dom"/>
</dbReference>
<evidence type="ECO:0000313" key="4">
    <source>
        <dbReference type="Proteomes" id="UP001230156"/>
    </source>
</evidence>
<evidence type="ECO:0000259" key="2">
    <source>
        <dbReference type="Pfam" id="PF01425"/>
    </source>
</evidence>
<protein>
    <submittedName>
        <fullName evidence="3">Amidase</fullName>
        <ecNumber evidence="3">3.5.1.4</ecNumber>
    </submittedName>
</protein>
<gene>
    <name evidence="3" type="ORF">Q8A70_01575</name>
</gene>
<dbReference type="SUPFAM" id="SSF75304">
    <property type="entry name" value="Amidase signature (AS) enzymes"/>
    <property type="match status" value="1"/>
</dbReference>
<accession>A0ABU0YF40</accession>
<organism evidence="3 4">
    <name type="scientific">Dongia sedimenti</name>
    <dbReference type="NCBI Taxonomy" id="3064282"/>
    <lineage>
        <taxon>Bacteria</taxon>
        <taxon>Pseudomonadati</taxon>
        <taxon>Pseudomonadota</taxon>
        <taxon>Alphaproteobacteria</taxon>
        <taxon>Rhodospirillales</taxon>
        <taxon>Dongiaceae</taxon>
        <taxon>Dongia</taxon>
    </lineage>
</organism>
<dbReference type="NCBIfam" id="NF004815">
    <property type="entry name" value="PRK06169.1"/>
    <property type="match status" value="1"/>
</dbReference>
<dbReference type="InterPro" id="IPR036928">
    <property type="entry name" value="AS_sf"/>
</dbReference>
<dbReference type="Gene3D" id="3.90.1300.10">
    <property type="entry name" value="Amidase signature (AS) domain"/>
    <property type="match status" value="1"/>
</dbReference>